<evidence type="ECO:0000259" key="5">
    <source>
        <dbReference type="PROSITE" id="PS50893"/>
    </source>
</evidence>
<dbReference type="Pfam" id="PF00005">
    <property type="entry name" value="ABC_tran"/>
    <property type="match status" value="1"/>
</dbReference>
<feature type="domain" description="ABC transporter" evidence="5">
    <location>
        <begin position="2"/>
        <end position="233"/>
    </location>
</feature>
<dbReference type="InterPro" id="IPR017911">
    <property type="entry name" value="MacB-like_ATP-bd"/>
</dbReference>
<dbReference type="EMBL" id="CACSII010000018">
    <property type="protein sequence ID" value="CAA0115511.1"/>
    <property type="molecule type" value="Genomic_DNA"/>
</dbReference>
<dbReference type="PANTHER" id="PTHR42798:SF2">
    <property type="entry name" value="ABC TRANSPORTER ATP-BINDING PROTEIN MG467-RELATED"/>
    <property type="match status" value="1"/>
</dbReference>
<evidence type="ECO:0000256" key="3">
    <source>
        <dbReference type="ARBA" id="ARBA00022840"/>
    </source>
</evidence>
<dbReference type="GO" id="GO:0005524">
    <property type="term" value="F:ATP binding"/>
    <property type="evidence" value="ECO:0007669"/>
    <property type="project" value="UniProtKB-KW"/>
</dbReference>
<evidence type="ECO:0000313" key="7">
    <source>
        <dbReference type="Proteomes" id="UP000434580"/>
    </source>
</evidence>
<gene>
    <name evidence="6" type="primary">lolD_1</name>
    <name evidence="6" type="ORF">DPBNPPHM_01948</name>
</gene>
<dbReference type="EC" id="3.6.3.-" evidence="6"/>
<keyword evidence="6" id="KW-0378">Hydrolase</keyword>
<dbReference type="Gene3D" id="3.40.50.300">
    <property type="entry name" value="P-loop containing nucleotide triphosphate hydrolases"/>
    <property type="match status" value="1"/>
</dbReference>
<keyword evidence="2" id="KW-0547">Nucleotide-binding</keyword>
<evidence type="ECO:0000256" key="2">
    <source>
        <dbReference type="ARBA" id="ARBA00022741"/>
    </source>
</evidence>
<dbReference type="PANTHER" id="PTHR42798">
    <property type="entry name" value="LIPOPROTEIN-RELEASING SYSTEM ATP-BINDING PROTEIN LOLD"/>
    <property type="match status" value="1"/>
</dbReference>
<dbReference type="GO" id="GO:0016887">
    <property type="term" value="F:ATP hydrolysis activity"/>
    <property type="evidence" value="ECO:0007669"/>
    <property type="project" value="InterPro"/>
</dbReference>
<dbReference type="PROSITE" id="PS50893">
    <property type="entry name" value="ABC_TRANSPORTER_2"/>
    <property type="match status" value="1"/>
</dbReference>
<dbReference type="SMART" id="SM00382">
    <property type="entry name" value="AAA"/>
    <property type="match status" value="1"/>
</dbReference>
<sequence>MIQVDDLSHQVVTGDEQLHILSDINLQINDGETVAITGSSGSGKTTLLGMLAGLDVPSTGNIRIDSQCISAMTEDQRAEFRAAQVGFVFQSFHLLAGLSALDNVMLPLELAGVVNARGEAEAFLEQVGLGHRLRHHPTQLSGGEQQRVAIARAFASRPKYLFADEPTGNLDAATGEKIIELLFALNQSSQATLVMVTHEERLAALCQRHLVIERGRLSDVGGGRDKNHGQATSGG</sequence>
<comment type="similarity">
    <text evidence="4">Belongs to the ABC transporter superfamily. Macrolide exporter (TC 3.A.1.122) family.</text>
</comment>
<keyword evidence="1" id="KW-0813">Transport</keyword>
<dbReference type="PROSITE" id="PS00211">
    <property type="entry name" value="ABC_TRANSPORTER_1"/>
    <property type="match status" value="1"/>
</dbReference>
<dbReference type="GO" id="GO:1902495">
    <property type="term" value="C:transmembrane transporter complex"/>
    <property type="evidence" value="ECO:0007669"/>
    <property type="project" value="UniProtKB-ARBA"/>
</dbReference>
<dbReference type="CDD" id="cd03255">
    <property type="entry name" value="ABC_MJ0796_LolCDE_FtsE"/>
    <property type="match status" value="1"/>
</dbReference>
<dbReference type="GO" id="GO:0022857">
    <property type="term" value="F:transmembrane transporter activity"/>
    <property type="evidence" value="ECO:0007669"/>
    <property type="project" value="UniProtKB-ARBA"/>
</dbReference>
<dbReference type="SUPFAM" id="SSF52540">
    <property type="entry name" value="P-loop containing nucleoside triphosphate hydrolases"/>
    <property type="match status" value="1"/>
</dbReference>
<dbReference type="InterPro" id="IPR003439">
    <property type="entry name" value="ABC_transporter-like_ATP-bd"/>
</dbReference>
<dbReference type="InterPro" id="IPR027417">
    <property type="entry name" value="P-loop_NTPase"/>
</dbReference>
<dbReference type="OrthoDB" id="9801477at2"/>
<accession>A0A5S9QDY2</accession>
<evidence type="ECO:0000313" key="6">
    <source>
        <dbReference type="EMBL" id="CAA0115511.1"/>
    </source>
</evidence>
<name>A0A5S9QDY2_9GAMM</name>
<keyword evidence="3 6" id="KW-0067">ATP-binding</keyword>
<organism evidence="6 7">
    <name type="scientific">BD1-7 clade bacterium</name>
    <dbReference type="NCBI Taxonomy" id="2029982"/>
    <lineage>
        <taxon>Bacteria</taxon>
        <taxon>Pseudomonadati</taxon>
        <taxon>Pseudomonadota</taxon>
        <taxon>Gammaproteobacteria</taxon>
        <taxon>Cellvibrionales</taxon>
        <taxon>Spongiibacteraceae</taxon>
        <taxon>BD1-7 clade</taxon>
    </lineage>
</organism>
<proteinExistence type="inferred from homology"/>
<protein>
    <submittedName>
        <fullName evidence="6">Lipoprotein-releasing system ATP-binding protein LolD</fullName>
        <ecNumber evidence="6">3.6.3.-</ecNumber>
    </submittedName>
</protein>
<dbReference type="AlphaFoldDB" id="A0A5S9QDY2"/>
<reference evidence="6 7" key="1">
    <citation type="submission" date="2019-11" db="EMBL/GenBank/DDBJ databases">
        <authorList>
            <person name="Holert J."/>
        </authorList>
    </citation>
    <scope>NUCLEOTIDE SEQUENCE [LARGE SCALE GENOMIC DNA]</scope>
    <source>
        <strain evidence="6">BC5_2</strain>
    </source>
</reference>
<evidence type="ECO:0000256" key="4">
    <source>
        <dbReference type="ARBA" id="ARBA00038388"/>
    </source>
</evidence>
<dbReference type="FunFam" id="3.40.50.300:FF:000032">
    <property type="entry name" value="Export ABC transporter ATP-binding protein"/>
    <property type="match status" value="1"/>
</dbReference>
<keyword evidence="6" id="KW-0449">Lipoprotein</keyword>
<dbReference type="InterPro" id="IPR017871">
    <property type="entry name" value="ABC_transporter-like_CS"/>
</dbReference>
<dbReference type="Proteomes" id="UP000434580">
    <property type="component" value="Unassembled WGS sequence"/>
</dbReference>
<dbReference type="InterPro" id="IPR003593">
    <property type="entry name" value="AAA+_ATPase"/>
</dbReference>
<evidence type="ECO:0000256" key="1">
    <source>
        <dbReference type="ARBA" id="ARBA00022448"/>
    </source>
</evidence>